<dbReference type="InterPro" id="IPR009351">
    <property type="entry name" value="AlkZ-like"/>
</dbReference>
<evidence type="ECO:0000313" key="2">
    <source>
        <dbReference type="Proteomes" id="UP000326903"/>
    </source>
</evidence>
<proteinExistence type="predicted"/>
<comment type="caution">
    <text evidence="1">The sequence shown here is derived from an EMBL/GenBank/DDBJ whole genome shotgun (WGS) entry which is preliminary data.</text>
</comment>
<organism evidence="1 2">
    <name type="scientific">Ginsengibacter hankyongi</name>
    <dbReference type="NCBI Taxonomy" id="2607284"/>
    <lineage>
        <taxon>Bacteria</taxon>
        <taxon>Pseudomonadati</taxon>
        <taxon>Bacteroidota</taxon>
        <taxon>Chitinophagia</taxon>
        <taxon>Chitinophagales</taxon>
        <taxon>Chitinophagaceae</taxon>
        <taxon>Ginsengibacter</taxon>
    </lineage>
</organism>
<dbReference type="GO" id="GO:0003677">
    <property type="term" value="F:DNA binding"/>
    <property type="evidence" value="ECO:0007669"/>
    <property type="project" value="UniProtKB-KW"/>
</dbReference>
<dbReference type="AlphaFoldDB" id="A0A5J5IDG4"/>
<protein>
    <submittedName>
        <fullName evidence="1">Winged helix DNA-binding domain-containing protein</fullName>
    </submittedName>
</protein>
<accession>A0A5J5IDG4</accession>
<keyword evidence="2" id="KW-1185">Reference proteome</keyword>
<dbReference type="Pfam" id="PF06224">
    <property type="entry name" value="AlkZ-like"/>
    <property type="match status" value="1"/>
</dbReference>
<sequence>MNFKNISNTRLITQQIAATTFTSPKEIVCWMGAMQAQDYRMVKWAIGLRLLGITYALFEDSFNKGEILRTHVLRPTWHIVSAEDIYWMLELSAPQMKRAMKSRDKQLGLDEKVFIKSNSIITKALSGGKHLTRTELGVKLEKAKISTNEQRLTHLLFYAELSGIICSGKVNSSNQTYTLLAERVKIAKQINRDEALTKLAKRYFRSHCPATLEDFTWWSGLNITDAKHALEMIKKNFISETIKSKTYWFADSFSIPEKRKSSVYLLPAFDEFIISYKDRTAVLPQEHQAKAFTSNGIFHPAIVMNGKAIGLWKRNIQKDKVILEAEFFKKASKTLMASIEKKFNRFAKFLEKKPEVKFSKIYEQ</sequence>
<gene>
    <name evidence="1" type="ORF">FW778_17850</name>
</gene>
<name>A0A5J5IDG4_9BACT</name>
<keyword evidence="1" id="KW-0238">DNA-binding</keyword>
<reference evidence="1 2" key="1">
    <citation type="submission" date="2019-09" db="EMBL/GenBank/DDBJ databases">
        <title>Draft genome sequence of Ginsengibacter sp. BR5-29.</title>
        <authorList>
            <person name="Im W.-T."/>
        </authorList>
    </citation>
    <scope>NUCLEOTIDE SEQUENCE [LARGE SCALE GENOMIC DNA]</scope>
    <source>
        <strain evidence="1 2">BR5-29</strain>
    </source>
</reference>
<dbReference type="PANTHER" id="PTHR38479:SF2">
    <property type="entry name" value="WINGED HELIX DNA-BINDING DOMAIN-CONTAINING PROTEIN"/>
    <property type="match status" value="1"/>
</dbReference>
<dbReference type="Proteomes" id="UP000326903">
    <property type="component" value="Unassembled WGS sequence"/>
</dbReference>
<evidence type="ECO:0000313" key="1">
    <source>
        <dbReference type="EMBL" id="KAA9037289.1"/>
    </source>
</evidence>
<dbReference type="PANTHER" id="PTHR38479">
    <property type="entry name" value="LMO0824 PROTEIN"/>
    <property type="match status" value="1"/>
</dbReference>
<dbReference type="EMBL" id="VYQF01000006">
    <property type="protein sequence ID" value="KAA9037289.1"/>
    <property type="molecule type" value="Genomic_DNA"/>
</dbReference>